<organism evidence="1 2">
    <name type="scientific">Pseudomonas fluorescens</name>
    <dbReference type="NCBI Taxonomy" id="294"/>
    <lineage>
        <taxon>Bacteria</taxon>
        <taxon>Pseudomonadati</taxon>
        <taxon>Pseudomonadota</taxon>
        <taxon>Gammaproteobacteria</taxon>
        <taxon>Pseudomonadales</taxon>
        <taxon>Pseudomonadaceae</taxon>
        <taxon>Pseudomonas</taxon>
    </lineage>
</organism>
<comment type="caution">
    <text evidence="1">The sequence shown here is derived from an EMBL/GenBank/DDBJ whole genome shotgun (WGS) entry which is preliminary data.</text>
</comment>
<proteinExistence type="predicted"/>
<dbReference type="EMBL" id="JAGGOB010000039">
    <property type="protein sequence ID" value="MBT2330711.1"/>
    <property type="molecule type" value="Genomic_DNA"/>
</dbReference>
<name>A0A944E1F4_PSEFL</name>
<evidence type="ECO:0000313" key="1">
    <source>
        <dbReference type="EMBL" id="MBT2330711.1"/>
    </source>
</evidence>
<gene>
    <name evidence="1" type="ORF">J7E47_18530</name>
</gene>
<accession>A0A944E1F4</accession>
<evidence type="ECO:0000313" key="2">
    <source>
        <dbReference type="Proteomes" id="UP000692896"/>
    </source>
</evidence>
<reference evidence="1" key="1">
    <citation type="submission" date="2021-03" db="EMBL/GenBank/DDBJ databases">
        <title>Genomic analysis provides insights into the functional capacity of soil bacteria communities inhabiting an altitudinal gradient in the Atacama Desert.</title>
        <authorList>
            <person name="Gonzalez M."/>
            <person name="Maldonado J."/>
            <person name="Maza F."/>
            <person name="Hodar C."/>
            <person name="Cortes M."/>
            <person name="Palma R."/>
            <person name="Andreani C."/>
            <person name="Gaete A."/>
            <person name="Vasquez-Dean J."/>
            <person name="Acuna V."/>
            <person name="Aguado M."/>
            <person name="Mandakovic D."/>
            <person name="Latorre M."/>
            <person name="Orellana A."/>
            <person name="Gutierrez R."/>
            <person name="Montecino M."/>
            <person name="Allende M."/>
            <person name="Maass A."/>
            <person name="Cambiazo V."/>
        </authorList>
    </citation>
    <scope>NUCLEOTIDE SEQUENCE</scope>
    <source>
        <strain evidence="1">ISL-25</strain>
    </source>
</reference>
<feature type="non-terminal residue" evidence="1">
    <location>
        <position position="1"/>
    </location>
</feature>
<dbReference type="Proteomes" id="UP000692896">
    <property type="component" value="Unassembled WGS sequence"/>
</dbReference>
<protein>
    <submittedName>
        <fullName evidence="1">Uncharacterized protein</fullName>
    </submittedName>
</protein>
<dbReference type="AlphaFoldDB" id="A0A944E1F4"/>
<sequence>KSPRHKNTAVLLSHFSYPNHFVRQYVVLKNNHYKIVDASDLALHDADVSPIGSTGKCLSKLV</sequence>